<name>H7FVW7_FLAFP</name>
<gene>
    <name evidence="2" type="ORF">HJ01_03338</name>
</gene>
<comment type="caution">
    <text evidence="2">The sequence shown here is derived from an EMBL/GenBank/DDBJ whole genome shotgun (WGS) entry which is preliminary data.</text>
</comment>
<evidence type="ECO:0000259" key="1">
    <source>
        <dbReference type="Pfam" id="PF14280"/>
    </source>
</evidence>
<dbReference type="eggNOG" id="ENOG502ZRVM">
    <property type="taxonomic scope" value="Bacteria"/>
</dbReference>
<dbReference type="EMBL" id="AHKF01000030">
    <property type="protein sequence ID" value="EIA07333.1"/>
    <property type="molecule type" value="Genomic_DNA"/>
</dbReference>
<feature type="domain" description="DUF4365" evidence="1">
    <location>
        <begin position="24"/>
        <end position="163"/>
    </location>
</feature>
<dbReference type="InterPro" id="IPR025375">
    <property type="entry name" value="DUF4365"/>
</dbReference>
<proteinExistence type="predicted"/>
<dbReference type="OrthoDB" id="779764at2"/>
<accession>H7FVW7</accession>
<dbReference type="Proteomes" id="UP000005566">
    <property type="component" value="Unassembled WGS sequence"/>
</dbReference>
<reference evidence="2 3" key="1">
    <citation type="journal article" date="2014" name="Acta Crystallogr. D">
        <title>Structure-based characterization and antifreeze properties of a hyperactive ice-binding protein from the Antarctic bacterium Flavobacterium frigoris PS1.</title>
        <authorList>
            <person name="Do H."/>
            <person name="Kim S.J."/>
            <person name="Kim H.J."/>
            <person name="Lee J.H."/>
        </authorList>
    </citation>
    <scope>NUCLEOTIDE SEQUENCE [LARGE SCALE GENOMIC DNA]</scope>
    <source>
        <strain evidence="2 3">PS1</strain>
    </source>
</reference>
<evidence type="ECO:0000313" key="2">
    <source>
        <dbReference type="EMBL" id="EIA07333.1"/>
    </source>
</evidence>
<dbReference type="RefSeq" id="WP_007139516.1">
    <property type="nucleotide sequence ID" value="NZ_AHKF01000030.1"/>
</dbReference>
<dbReference type="STRING" id="1086011.HJ01_03338"/>
<organism evidence="2 3">
    <name type="scientific">Flavobacterium frigoris (strain PS1)</name>
    <dbReference type="NCBI Taxonomy" id="1086011"/>
    <lineage>
        <taxon>Bacteria</taxon>
        <taxon>Pseudomonadati</taxon>
        <taxon>Bacteroidota</taxon>
        <taxon>Flavobacteriia</taxon>
        <taxon>Flavobacteriales</taxon>
        <taxon>Flavobacteriaceae</taxon>
        <taxon>Flavobacterium</taxon>
    </lineage>
</organism>
<protein>
    <recommendedName>
        <fullName evidence="1">DUF4365 domain-containing protein</fullName>
    </recommendedName>
</protein>
<evidence type="ECO:0000313" key="3">
    <source>
        <dbReference type="Proteomes" id="UP000005566"/>
    </source>
</evidence>
<dbReference type="Pfam" id="PF14280">
    <property type="entry name" value="DUF4365"/>
    <property type="match status" value="1"/>
</dbReference>
<keyword evidence="3" id="KW-1185">Reference proteome</keyword>
<dbReference type="PATRIC" id="fig|1086011.3.peg.3269"/>
<sequence length="599" mass="70349">MKQYSFEDSNLPKVNANENLETISNNFFRSLFCTDKFEIRSETKRDKGIDFHIELKKENTPGNWVYTNYRFAVQLKATESVKANKDESFTLQIDSSNINYLLNNGLPAFYVLYHKPTQSFYFENVSIFLAVLHQKEPDWSKKEKHALRFSKILDDDAIEAIYQQTFANGILLRRINQYQKIPSPADKLQGILIDHNNEVYSVAENIEYIDQFGADLINNHYFNYIIEIEQRTHPRNNATLRFNLYSGIAYFHRGNIYKAMDLLKIAEKHSDNFDSGMQAALEYTLLNGKYLLGIITKEEYDTEIQKINDRKETGTYFQKEKAFYELSSNKSNTSEGLATVYDTVKNILEYEKNNQIRIIAYNKIISAESTILFHDLNSNFSYFIGRIKSPLKTRTYLEWLELEGKFLRQIDSLAESAHKCNFQIGIANLIIVRIKWNYEKALHTHYLSNWNKRSFDLSKALDEKTRKQLIFDCQQLDKIAESYDAIEFRENMLSCYILEYQILHFLQRDEQAADLCTKILNFTNAYEFAGLQKEYELIFTGNTAHQQFVNKYTTHINQIQDTTSRNGIDIYSPLDENFNFDPTWSIKDFFEFSFPEVSL</sequence>
<dbReference type="AlphaFoldDB" id="H7FVW7"/>